<evidence type="ECO:0000259" key="10">
    <source>
        <dbReference type="Pfam" id="PF00884"/>
    </source>
</evidence>
<dbReference type="GO" id="GO:0046872">
    <property type="term" value="F:metal ion binding"/>
    <property type="evidence" value="ECO:0007669"/>
    <property type="project" value="UniProtKB-KW"/>
</dbReference>
<feature type="domain" description="Sulfatase N-terminal" evidence="10">
    <location>
        <begin position="272"/>
        <end position="541"/>
    </location>
</feature>
<keyword evidence="7" id="KW-0464">Manganese</keyword>
<dbReference type="SUPFAM" id="SSF53649">
    <property type="entry name" value="Alkaline phosphatase-like"/>
    <property type="match status" value="1"/>
</dbReference>
<dbReference type="PANTHER" id="PTHR47371">
    <property type="entry name" value="LIPOTEICHOIC ACID SYNTHASE"/>
    <property type="match status" value="1"/>
</dbReference>
<dbReference type="PIRSF" id="PIRSF005091">
    <property type="entry name" value="Mmb_sulf_HI1246"/>
    <property type="match status" value="1"/>
</dbReference>
<dbReference type="Proteomes" id="UP000245812">
    <property type="component" value="Unassembled WGS sequence"/>
</dbReference>
<organism evidence="11 12">
    <name type="scientific">Fulvimonas soli</name>
    <dbReference type="NCBI Taxonomy" id="155197"/>
    <lineage>
        <taxon>Bacteria</taxon>
        <taxon>Pseudomonadati</taxon>
        <taxon>Pseudomonadota</taxon>
        <taxon>Gammaproteobacteria</taxon>
        <taxon>Lysobacterales</taxon>
        <taxon>Rhodanobacteraceae</taxon>
        <taxon>Fulvimonas</taxon>
    </lineage>
</organism>
<dbReference type="CDD" id="cd16015">
    <property type="entry name" value="LTA_synthase"/>
    <property type="match status" value="1"/>
</dbReference>
<dbReference type="PANTHER" id="PTHR47371:SF3">
    <property type="entry name" value="PHOSPHOGLYCEROL TRANSFERASE I"/>
    <property type="match status" value="1"/>
</dbReference>
<dbReference type="InterPro" id="IPR050448">
    <property type="entry name" value="OpgB/LTA_synthase_biosynth"/>
</dbReference>
<dbReference type="InterPro" id="IPR017850">
    <property type="entry name" value="Alkaline_phosphatase_core_sf"/>
</dbReference>
<evidence type="ECO:0000256" key="8">
    <source>
        <dbReference type="PIRSR" id="PIRSR005091-3"/>
    </source>
</evidence>
<dbReference type="EMBL" id="QGHC01000011">
    <property type="protein sequence ID" value="PWK84352.1"/>
    <property type="molecule type" value="Genomic_DNA"/>
</dbReference>
<keyword evidence="5 9" id="KW-0472">Membrane</keyword>
<evidence type="ECO:0000313" key="12">
    <source>
        <dbReference type="Proteomes" id="UP000245812"/>
    </source>
</evidence>
<evidence type="ECO:0000256" key="2">
    <source>
        <dbReference type="ARBA" id="ARBA00022475"/>
    </source>
</evidence>
<dbReference type="Gene3D" id="3.30.1120.80">
    <property type="match status" value="1"/>
</dbReference>
<protein>
    <submittedName>
        <fullName evidence="11">Phosphoglycerol transferase MdoB-like AlkP superfamily enzyme</fullName>
    </submittedName>
</protein>
<dbReference type="GO" id="GO:0016740">
    <property type="term" value="F:transferase activity"/>
    <property type="evidence" value="ECO:0007669"/>
    <property type="project" value="UniProtKB-KW"/>
</dbReference>
<evidence type="ECO:0000256" key="1">
    <source>
        <dbReference type="ARBA" id="ARBA00004651"/>
    </source>
</evidence>
<dbReference type="Gene3D" id="3.40.720.10">
    <property type="entry name" value="Alkaline Phosphatase, subunit A"/>
    <property type="match status" value="1"/>
</dbReference>
<sequence length="635" mass="71207">MRRLSWRFLVASLVLLTLSRLGLSFWQWQRVHDAGGLWPVVLGGWRIDLSLLAMIVALPLVLSPWLGHRPLAVKITAWWYRVWWLLIVLLEVSTPQFITEYDTRPNRLYFEYLSHPREVSAMLWHGYKGVLFAGLLVLVALGWLGFRLFGWARTDARMRGWLRVPATLVLFAAAFLAARGTLQHRPLNAAQVAFSSDSMVNTLPLDSLYSVANAAWELGSERSASAVYGRLPEPEMQAIVRRAALLEDPPMDPQYPSLHRQEASAKPPRPYNLVIIVEESLGAQFVGSLGGRDLTPNLDALGRQGWLLARTYATGTRSVRGLEAITTGFLPTPAEAVLKLPRSQRDFFTIAGLLGRFGYHSRFIYGGEAHFDNMKGFFLGNGFDEVIDQPKFDLKPAFVGSWGASDEDMFNELHHRLLQDERGGKPAFTLAFSVSNHTPWEYPRGRIQPQGEPASVDNTVRYADWSIGQFFARARQAPYWDHTVFLIVADHDARVFGASLVPVRHFHIPALILGAGVPVQRDEHVVSQVDLAPTLLSLIGVGSVHPMLGADLTRHYPDRAIMQYGDNYGYLKGDELLVLEPHKPPTQYRYGVAGETLAPEAVDPALAKEALAHALWPSWAYLNQRYRLPPASMQR</sequence>
<reference evidence="11 12" key="1">
    <citation type="submission" date="2018-05" db="EMBL/GenBank/DDBJ databases">
        <title>Genomic Encyclopedia of Type Strains, Phase IV (KMG-IV): sequencing the most valuable type-strain genomes for metagenomic binning, comparative biology and taxonomic classification.</title>
        <authorList>
            <person name="Goeker M."/>
        </authorList>
    </citation>
    <scope>NUCLEOTIDE SEQUENCE [LARGE SCALE GENOMIC DNA]</scope>
    <source>
        <strain evidence="11 12">DSM 14263</strain>
    </source>
</reference>
<feature type="binding site" evidence="8">
    <location>
        <position position="491"/>
    </location>
    <ligand>
        <name>Mn(2+)</name>
        <dbReference type="ChEBI" id="CHEBI:29035"/>
    </ligand>
</feature>
<dbReference type="InterPro" id="IPR012160">
    <property type="entry name" value="LtaS-like"/>
</dbReference>
<feature type="transmembrane region" description="Helical" evidence="9">
    <location>
        <begin position="130"/>
        <end position="149"/>
    </location>
</feature>
<dbReference type="RefSeq" id="WP_109724381.1">
    <property type="nucleotide sequence ID" value="NZ_MSZV01000095.1"/>
</dbReference>
<feature type="binding site" evidence="8">
    <location>
        <position position="279"/>
    </location>
    <ligand>
        <name>Mn(2+)</name>
        <dbReference type="ChEBI" id="CHEBI:29035"/>
    </ligand>
</feature>
<dbReference type="InterPro" id="IPR000917">
    <property type="entry name" value="Sulfatase_N"/>
</dbReference>
<name>A0A316I1R0_9GAMM</name>
<feature type="transmembrane region" description="Helical" evidence="9">
    <location>
        <begin position="161"/>
        <end position="178"/>
    </location>
</feature>
<proteinExistence type="predicted"/>
<keyword evidence="7" id="KW-0479">Metal-binding</keyword>
<evidence type="ECO:0000256" key="4">
    <source>
        <dbReference type="ARBA" id="ARBA00022989"/>
    </source>
</evidence>
<keyword evidence="2" id="KW-1003">Cell membrane</keyword>
<evidence type="ECO:0000256" key="5">
    <source>
        <dbReference type="ARBA" id="ARBA00023136"/>
    </source>
</evidence>
<keyword evidence="4 9" id="KW-1133">Transmembrane helix</keyword>
<comment type="subcellular location">
    <subcellularLocation>
        <location evidence="1">Cell membrane</location>
        <topology evidence="1">Multi-pass membrane protein</topology>
    </subcellularLocation>
</comment>
<evidence type="ECO:0000256" key="3">
    <source>
        <dbReference type="ARBA" id="ARBA00022692"/>
    </source>
</evidence>
<accession>A0A316I1R0</accession>
<gene>
    <name evidence="11" type="ORF">C7456_11130</name>
</gene>
<feature type="transmembrane region" description="Helical" evidence="9">
    <location>
        <begin position="78"/>
        <end position="98"/>
    </location>
</feature>
<feature type="active site" evidence="6">
    <location>
        <position position="318"/>
    </location>
</feature>
<feature type="binding site" evidence="8">
    <location>
        <position position="490"/>
    </location>
    <ligand>
        <name>Mn(2+)</name>
        <dbReference type="ChEBI" id="CHEBI:29035"/>
    </ligand>
</feature>
<keyword evidence="3 9" id="KW-0812">Transmembrane</keyword>
<dbReference type="OrthoDB" id="9760224at2"/>
<evidence type="ECO:0000256" key="7">
    <source>
        <dbReference type="PIRSR" id="PIRSR005091-2"/>
    </source>
</evidence>
<evidence type="ECO:0000313" key="11">
    <source>
        <dbReference type="EMBL" id="PWK84352.1"/>
    </source>
</evidence>
<dbReference type="GO" id="GO:0005886">
    <property type="term" value="C:plasma membrane"/>
    <property type="evidence" value="ECO:0007669"/>
    <property type="project" value="UniProtKB-SubCell"/>
</dbReference>
<dbReference type="Pfam" id="PF00884">
    <property type="entry name" value="Sulfatase"/>
    <property type="match status" value="1"/>
</dbReference>
<keyword evidence="11" id="KW-0808">Transferase</keyword>
<feature type="binding site" evidence="7">
    <location>
        <position position="437"/>
    </location>
    <ligand>
        <name>substrate</name>
    </ligand>
</feature>
<evidence type="ECO:0000256" key="6">
    <source>
        <dbReference type="PIRSR" id="PIRSR005091-1"/>
    </source>
</evidence>
<evidence type="ECO:0000256" key="9">
    <source>
        <dbReference type="SAM" id="Phobius"/>
    </source>
</evidence>
<keyword evidence="12" id="KW-1185">Reference proteome</keyword>
<feature type="transmembrane region" description="Helical" evidence="9">
    <location>
        <begin position="48"/>
        <end position="66"/>
    </location>
</feature>
<dbReference type="AlphaFoldDB" id="A0A316I1R0"/>
<comment type="caution">
    <text evidence="11">The sequence shown here is derived from an EMBL/GenBank/DDBJ whole genome shotgun (WGS) entry which is preliminary data.</text>
</comment>